<feature type="transmembrane region" description="Helical" evidence="2">
    <location>
        <begin position="103"/>
        <end position="122"/>
    </location>
</feature>
<name>A0A1Y2C1W7_9FUNG</name>
<feature type="compositionally biased region" description="Low complexity" evidence="1">
    <location>
        <begin position="519"/>
        <end position="529"/>
    </location>
</feature>
<keyword evidence="2" id="KW-0472">Membrane</keyword>
<feature type="transmembrane region" description="Helical" evidence="2">
    <location>
        <begin position="62"/>
        <end position="83"/>
    </location>
</feature>
<keyword evidence="4" id="KW-1185">Reference proteome</keyword>
<feature type="compositionally biased region" description="Polar residues" evidence="1">
    <location>
        <begin position="312"/>
        <end position="330"/>
    </location>
</feature>
<dbReference type="OrthoDB" id="2158066at2759"/>
<dbReference type="EMBL" id="MCOG01000128">
    <property type="protein sequence ID" value="ORY40305.1"/>
    <property type="molecule type" value="Genomic_DNA"/>
</dbReference>
<feature type="transmembrane region" description="Helical" evidence="2">
    <location>
        <begin position="134"/>
        <end position="157"/>
    </location>
</feature>
<comment type="caution">
    <text evidence="3">The sequence shown here is derived from an EMBL/GenBank/DDBJ whole genome shotgun (WGS) entry which is preliminary data.</text>
</comment>
<protein>
    <submittedName>
        <fullName evidence="3">Uncharacterized protein</fullName>
    </submittedName>
</protein>
<proteinExistence type="predicted"/>
<feature type="transmembrane region" description="Helical" evidence="2">
    <location>
        <begin position="29"/>
        <end position="50"/>
    </location>
</feature>
<reference evidence="3 4" key="1">
    <citation type="submission" date="2016-08" db="EMBL/GenBank/DDBJ databases">
        <title>A Parts List for Fungal Cellulosomes Revealed by Comparative Genomics.</title>
        <authorList>
            <consortium name="DOE Joint Genome Institute"/>
            <person name="Haitjema C.H."/>
            <person name="Gilmore S.P."/>
            <person name="Henske J.K."/>
            <person name="Solomon K.V."/>
            <person name="De Groot R."/>
            <person name="Kuo A."/>
            <person name="Mondo S.J."/>
            <person name="Salamov A.A."/>
            <person name="Labutti K."/>
            <person name="Zhao Z."/>
            <person name="Chiniquy J."/>
            <person name="Barry K."/>
            <person name="Brewer H.M."/>
            <person name="Purvine S.O."/>
            <person name="Wright A.T."/>
            <person name="Boxma B."/>
            <person name="Van Alen T."/>
            <person name="Hackstein J.H."/>
            <person name="Baker S.E."/>
            <person name="Grigoriev I.V."/>
            <person name="O'Malley M.A."/>
        </authorList>
    </citation>
    <scope>NUCLEOTIDE SEQUENCE [LARGE SCALE GENOMIC DNA]</scope>
    <source>
        <strain evidence="3 4">G1</strain>
    </source>
</reference>
<feature type="region of interest" description="Disordered" evidence="1">
    <location>
        <begin position="440"/>
        <end position="584"/>
    </location>
</feature>
<feature type="compositionally biased region" description="Gly residues" evidence="1">
    <location>
        <begin position="509"/>
        <end position="518"/>
    </location>
</feature>
<organism evidence="3 4">
    <name type="scientific">Neocallimastix californiae</name>
    <dbReference type="NCBI Taxonomy" id="1754190"/>
    <lineage>
        <taxon>Eukaryota</taxon>
        <taxon>Fungi</taxon>
        <taxon>Fungi incertae sedis</taxon>
        <taxon>Chytridiomycota</taxon>
        <taxon>Chytridiomycota incertae sedis</taxon>
        <taxon>Neocallimastigomycetes</taxon>
        <taxon>Neocallimastigales</taxon>
        <taxon>Neocallimastigaceae</taxon>
        <taxon>Neocallimastix</taxon>
    </lineage>
</organism>
<feature type="compositionally biased region" description="Low complexity" evidence="1">
    <location>
        <begin position="396"/>
        <end position="420"/>
    </location>
</feature>
<feature type="region of interest" description="Disordered" evidence="1">
    <location>
        <begin position="310"/>
        <end position="356"/>
    </location>
</feature>
<accession>A0A1Y2C1W7</accession>
<evidence type="ECO:0000313" key="4">
    <source>
        <dbReference type="Proteomes" id="UP000193920"/>
    </source>
</evidence>
<feature type="region of interest" description="Disordered" evidence="1">
    <location>
        <begin position="396"/>
        <end position="421"/>
    </location>
</feature>
<feature type="compositionally biased region" description="Low complexity" evidence="1">
    <location>
        <begin position="440"/>
        <end position="470"/>
    </location>
</feature>
<keyword evidence="2" id="KW-0812">Transmembrane</keyword>
<dbReference type="Proteomes" id="UP000193920">
    <property type="component" value="Unassembled WGS sequence"/>
</dbReference>
<evidence type="ECO:0000256" key="1">
    <source>
        <dbReference type="SAM" id="MobiDB-lite"/>
    </source>
</evidence>
<keyword evidence="2" id="KW-1133">Transmembrane helix</keyword>
<sequence>MDPSLLSTQIKVHGPYRKTVTKNEIEELLIQKAIFIVLVLSETIYIILLTKCIVRLKKTREWKFLFPLVASLFALMNNLNDIIHVIRAPTIAMVNCNDTFTKIFKITATFNWTPISFLQFIRLYQLTRGYYTPYWHRVITIGSLTLSIIYSVCYYYNLSGYYGSKSRFFGCAVYNIREGYLVQISDTLDSGFSLFIIIASIRKALLNLKQYKLRHQKLKALKDESIFVFIILTVSKIGIYSVIIYFSKMPGGDIFWDTLSVIVISCSYRIVNFKPKLNEKLNNTRKIVNNKNINYMNMKNLKNINIKIQNNSTNTDTPNKLQNQNHSNFPFHSFGYGQDQDQDQDQNQDHGTSSHFSKNFELYNRDSQGELNFPSLMKKDIYFSNKSPFNINNMNNNNNNNMNSNNIMNNNNNNNMNINNDRSPDEINIYVMNEINTNSTKTYRRNSNNSNSSGLPQTINSTSTSSNTTNSHKHHDQNHGHHHHHHHYPSNPCQHSSSEERRQNREGSIGRGSSGGGSSISSGSSGGRYSSKDRKPSSKPKLKSKSNPNSNTSSNPNSYPNSYPNSNQNSKSNQNQNFEGYATSDITMPNFIHDNKKYNGPTPVTTVAAAYHRNKYE</sequence>
<evidence type="ECO:0000313" key="3">
    <source>
        <dbReference type="EMBL" id="ORY40305.1"/>
    </source>
</evidence>
<gene>
    <name evidence="3" type="ORF">LY90DRAFT_704140</name>
</gene>
<feature type="compositionally biased region" description="Low complexity" evidence="1">
    <location>
        <begin position="545"/>
        <end position="577"/>
    </location>
</feature>
<feature type="compositionally biased region" description="Basic residues" evidence="1">
    <location>
        <begin position="471"/>
        <end position="488"/>
    </location>
</feature>
<dbReference type="AlphaFoldDB" id="A0A1Y2C1W7"/>
<evidence type="ECO:0000256" key="2">
    <source>
        <dbReference type="SAM" id="Phobius"/>
    </source>
</evidence>
<feature type="transmembrane region" description="Helical" evidence="2">
    <location>
        <begin position="226"/>
        <end position="248"/>
    </location>
</feature>